<dbReference type="Gene3D" id="3.40.190.10">
    <property type="entry name" value="Periplasmic binding protein-like II"/>
    <property type="match status" value="1"/>
</dbReference>
<evidence type="ECO:0000313" key="7">
    <source>
        <dbReference type="EMBL" id="TDD69820.1"/>
    </source>
</evidence>
<dbReference type="InterPro" id="IPR030678">
    <property type="entry name" value="Peptide/Ni-bd"/>
</dbReference>
<feature type="chain" id="PRO_5020895464" evidence="5">
    <location>
        <begin position="24"/>
        <end position="542"/>
    </location>
</feature>
<gene>
    <name evidence="7" type="ORF">E1262_11085</name>
</gene>
<dbReference type="PIRSF" id="PIRSF002741">
    <property type="entry name" value="MppA"/>
    <property type="match status" value="1"/>
</dbReference>
<name>A0A4R5AER8_9ACTN</name>
<organism evidence="7 8">
    <name type="scientific">Jiangella aurantiaca</name>
    <dbReference type="NCBI Taxonomy" id="2530373"/>
    <lineage>
        <taxon>Bacteria</taxon>
        <taxon>Bacillati</taxon>
        <taxon>Actinomycetota</taxon>
        <taxon>Actinomycetes</taxon>
        <taxon>Jiangellales</taxon>
        <taxon>Jiangellaceae</taxon>
        <taxon>Jiangella</taxon>
    </lineage>
</organism>
<dbReference type="PROSITE" id="PS51257">
    <property type="entry name" value="PROKAR_LIPOPROTEIN"/>
    <property type="match status" value="1"/>
</dbReference>
<dbReference type="GO" id="GO:1904680">
    <property type="term" value="F:peptide transmembrane transporter activity"/>
    <property type="evidence" value="ECO:0007669"/>
    <property type="project" value="TreeGrafter"/>
</dbReference>
<comment type="similarity">
    <text evidence="2">Belongs to the bacterial solute-binding protein 5 family.</text>
</comment>
<accession>A0A4R5AER8</accession>
<evidence type="ECO:0000256" key="4">
    <source>
        <dbReference type="ARBA" id="ARBA00022729"/>
    </source>
</evidence>
<comment type="caution">
    <text evidence="7">The sequence shown here is derived from an EMBL/GenBank/DDBJ whole genome shotgun (WGS) entry which is preliminary data.</text>
</comment>
<dbReference type="GO" id="GO:0042597">
    <property type="term" value="C:periplasmic space"/>
    <property type="evidence" value="ECO:0007669"/>
    <property type="project" value="UniProtKB-ARBA"/>
</dbReference>
<dbReference type="AlphaFoldDB" id="A0A4R5AER8"/>
<feature type="signal peptide" evidence="5">
    <location>
        <begin position="1"/>
        <end position="23"/>
    </location>
</feature>
<dbReference type="Proteomes" id="UP000295217">
    <property type="component" value="Unassembled WGS sequence"/>
</dbReference>
<evidence type="ECO:0000259" key="6">
    <source>
        <dbReference type="Pfam" id="PF00496"/>
    </source>
</evidence>
<dbReference type="Pfam" id="PF00496">
    <property type="entry name" value="SBP_bac_5"/>
    <property type="match status" value="1"/>
</dbReference>
<dbReference type="OrthoDB" id="3225986at2"/>
<sequence>MRNVRIRPLLAATLAMTALVAAACGSGSTPASDGTGDGGGDREGPLVVNILGAPTTLDPAAACGVNDMHLADNLYARLVDYATLPGPAEGTTTFDPSSFEPSLAKSWEISDDGLVYTFTLPDGLTFPSGEPLDAAAVKYSLDRTQAMGLCGNRYLNDQFVDPPLISSIEAVEPTVLRITLRQPNQNFLQALAQPAAAVVDPQVIEANGGIVEGAANEYFANHSAGATGPFVLEEYEPGRSATLVANPDFYGDPPASERIEVNFITDTSTMLLQARNGTADVTVGISKAAARSLEEDPCCTVVPFSSALALDIALNWEFEPFANPLVREALTYAFPYEDMLASVGHGYGEPFYGPLAPDMPGFNPDLSEQRPYDPDRARQLLEDSGVTLPLQFELSIPAGQEELAEFATAVQSVLAEIDVAVTIREIPPAERAAILDSGAYDAIVIAGGPAMVDAGYFLAYDMSCESPANITGICVPEADENWALARQTLDETERQGHWDAVMQAWVAASPKLKFWSIPAMVVIDESMTSVHYAIHPNFYSWK</sequence>
<keyword evidence="4 5" id="KW-0732">Signal</keyword>
<dbReference type="InterPro" id="IPR000914">
    <property type="entry name" value="SBP_5_dom"/>
</dbReference>
<feature type="domain" description="Solute-binding protein family 5" evidence="6">
    <location>
        <begin position="99"/>
        <end position="464"/>
    </location>
</feature>
<dbReference type="RefSeq" id="WP_132103199.1">
    <property type="nucleotide sequence ID" value="NZ_SMLB01000012.1"/>
</dbReference>
<dbReference type="GO" id="GO:0015833">
    <property type="term" value="P:peptide transport"/>
    <property type="evidence" value="ECO:0007669"/>
    <property type="project" value="TreeGrafter"/>
</dbReference>
<evidence type="ECO:0000256" key="1">
    <source>
        <dbReference type="ARBA" id="ARBA00004196"/>
    </source>
</evidence>
<dbReference type="EMBL" id="SMLB01000012">
    <property type="protein sequence ID" value="TDD69820.1"/>
    <property type="molecule type" value="Genomic_DNA"/>
</dbReference>
<evidence type="ECO:0000256" key="5">
    <source>
        <dbReference type="SAM" id="SignalP"/>
    </source>
</evidence>
<dbReference type="GO" id="GO:0043190">
    <property type="term" value="C:ATP-binding cassette (ABC) transporter complex"/>
    <property type="evidence" value="ECO:0007669"/>
    <property type="project" value="InterPro"/>
</dbReference>
<evidence type="ECO:0000313" key="8">
    <source>
        <dbReference type="Proteomes" id="UP000295217"/>
    </source>
</evidence>
<dbReference type="PANTHER" id="PTHR30290:SF10">
    <property type="entry name" value="PERIPLASMIC OLIGOPEPTIDE-BINDING PROTEIN-RELATED"/>
    <property type="match status" value="1"/>
</dbReference>
<keyword evidence="3" id="KW-0813">Transport</keyword>
<evidence type="ECO:0000256" key="3">
    <source>
        <dbReference type="ARBA" id="ARBA00022448"/>
    </source>
</evidence>
<dbReference type="GO" id="GO:0030313">
    <property type="term" value="C:cell envelope"/>
    <property type="evidence" value="ECO:0007669"/>
    <property type="project" value="UniProtKB-SubCell"/>
</dbReference>
<keyword evidence="8" id="KW-1185">Reference proteome</keyword>
<dbReference type="InterPro" id="IPR039424">
    <property type="entry name" value="SBP_5"/>
</dbReference>
<proteinExistence type="inferred from homology"/>
<reference evidence="7 8" key="1">
    <citation type="submission" date="2019-02" db="EMBL/GenBank/DDBJ databases">
        <title>Draft genome sequences of novel Actinobacteria.</title>
        <authorList>
            <person name="Sahin N."/>
            <person name="Ay H."/>
            <person name="Saygin H."/>
        </authorList>
    </citation>
    <scope>NUCLEOTIDE SEQUENCE [LARGE SCALE GENOMIC DNA]</scope>
    <source>
        <strain evidence="7 8">8K307</strain>
    </source>
</reference>
<dbReference type="PANTHER" id="PTHR30290">
    <property type="entry name" value="PERIPLASMIC BINDING COMPONENT OF ABC TRANSPORTER"/>
    <property type="match status" value="1"/>
</dbReference>
<dbReference type="SUPFAM" id="SSF53850">
    <property type="entry name" value="Periplasmic binding protein-like II"/>
    <property type="match status" value="1"/>
</dbReference>
<evidence type="ECO:0000256" key="2">
    <source>
        <dbReference type="ARBA" id="ARBA00005695"/>
    </source>
</evidence>
<comment type="subcellular location">
    <subcellularLocation>
        <location evidence="1">Cell envelope</location>
    </subcellularLocation>
</comment>
<dbReference type="Gene3D" id="3.10.105.10">
    <property type="entry name" value="Dipeptide-binding Protein, Domain 3"/>
    <property type="match status" value="1"/>
</dbReference>
<protein>
    <submittedName>
        <fullName evidence="7">ABC transporter substrate-binding protein</fullName>
    </submittedName>
</protein>
<dbReference type="CDD" id="cd08512">
    <property type="entry name" value="PBP2_NikA_DppA_OppA_like_7"/>
    <property type="match status" value="1"/>
</dbReference>